<feature type="compositionally biased region" description="Basic and acidic residues" evidence="1">
    <location>
        <begin position="393"/>
        <end position="421"/>
    </location>
</feature>
<dbReference type="Gene3D" id="6.10.140.1230">
    <property type="match status" value="1"/>
</dbReference>
<protein>
    <submittedName>
        <fullName evidence="2">Uncharacterized protein</fullName>
    </submittedName>
</protein>
<evidence type="ECO:0000256" key="1">
    <source>
        <dbReference type="SAM" id="MobiDB-lite"/>
    </source>
</evidence>
<keyword evidence="3" id="KW-1185">Reference proteome</keyword>
<reference evidence="2" key="1">
    <citation type="submission" date="2023-06" db="EMBL/GenBank/DDBJ databases">
        <title>Conoideocrella luteorostrata (Hypocreales: Clavicipitaceae), a potential biocontrol fungus for elongate hemlock scale in United States Christmas tree production areas.</title>
        <authorList>
            <person name="Barrett H."/>
            <person name="Lovett B."/>
            <person name="Macias A.M."/>
            <person name="Stajich J.E."/>
            <person name="Kasson M.T."/>
        </authorList>
    </citation>
    <scope>NUCLEOTIDE SEQUENCE</scope>
    <source>
        <strain evidence="2">ARSEF 14590</strain>
    </source>
</reference>
<proteinExistence type="predicted"/>
<dbReference type="EMBL" id="JASWJB010000209">
    <property type="protein sequence ID" value="KAK2593487.1"/>
    <property type="molecule type" value="Genomic_DNA"/>
</dbReference>
<dbReference type="Proteomes" id="UP001251528">
    <property type="component" value="Unassembled WGS sequence"/>
</dbReference>
<name>A0AAJ0FR18_9HYPO</name>
<dbReference type="Pfam" id="PF03357">
    <property type="entry name" value="Snf7"/>
    <property type="match status" value="1"/>
</dbReference>
<evidence type="ECO:0000313" key="2">
    <source>
        <dbReference type="EMBL" id="KAK2593487.1"/>
    </source>
</evidence>
<dbReference type="PANTHER" id="PTHR22761">
    <property type="entry name" value="CHARGED MULTIVESICULAR BODY PROTEIN"/>
    <property type="match status" value="1"/>
</dbReference>
<evidence type="ECO:0000313" key="3">
    <source>
        <dbReference type="Proteomes" id="UP001251528"/>
    </source>
</evidence>
<comment type="caution">
    <text evidence="2">The sequence shown here is derived from an EMBL/GenBank/DDBJ whole genome shotgun (WGS) entry which is preliminary data.</text>
</comment>
<dbReference type="GO" id="GO:0009898">
    <property type="term" value="C:cytoplasmic side of plasma membrane"/>
    <property type="evidence" value="ECO:0007669"/>
    <property type="project" value="TreeGrafter"/>
</dbReference>
<sequence length="456" mass="50839">MVDLSSYLSEHDSNFRRARLPALYADFRSQRTLNPDGYRANVVAWQSALSCLAFNGLLSCNGLSSSALIIDIDDSLPRALESKQFGQPLALGTALRDAISHQKLMPVNTFLRTPSQTYSLKISSLPWNAAEWAFRQLGITNQVSSEDTVPNGRYVIISNIETACQTFKRQIAGESSRFDRVFTKLQFRKLVAHQLVPGNALTDEDIEVLLVCLARDKHMIEYDGVIIRIRDPEDELGISQEDAAMASIKELISNIRHQIEVLNGRIEYLQQETRAALERNNRVAAMAKLKSKKMTEASLAKRYMSLNQLEDVAAKIEQATDQVQLIKMMKSSVSALRSLNSQVGSGTQVEELMNQIRQQMSETDEVAAILAESTGEPIDELELDDELAVLENEAHENEEPKVERKEDNRADTQADKVRSEIDQLPDPPSEIPSSSGQLITPAIETRIANLSLGRGK</sequence>
<dbReference type="GO" id="GO:0005771">
    <property type="term" value="C:multivesicular body"/>
    <property type="evidence" value="ECO:0007669"/>
    <property type="project" value="TreeGrafter"/>
</dbReference>
<dbReference type="GO" id="GO:0000815">
    <property type="term" value="C:ESCRT III complex"/>
    <property type="evidence" value="ECO:0007669"/>
    <property type="project" value="TreeGrafter"/>
</dbReference>
<organism evidence="2 3">
    <name type="scientific">Conoideocrella luteorostrata</name>
    <dbReference type="NCBI Taxonomy" id="1105319"/>
    <lineage>
        <taxon>Eukaryota</taxon>
        <taxon>Fungi</taxon>
        <taxon>Dikarya</taxon>
        <taxon>Ascomycota</taxon>
        <taxon>Pezizomycotina</taxon>
        <taxon>Sordariomycetes</taxon>
        <taxon>Hypocreomycetidae</taxon>
        <taxon>Hypocreales</taxon>
        <taxon>Clavicipitaceae</taxon>
        <taxon>Conoideocrella</taxon>
    </lineage>
</organism>
<gene>
    <name evidence="2" type="ORF">QQS21_008803</name>
</gene>
<dbReference type="InterPro" id="IPR005024">
    <property type="entry name" value="Snf7_fam"/>
</dbReference>
<accession>A0AAJ0FR18</accession>
<dbReference type="PANTHER" id="PTHR22761:SF18">
    <property type="entry name" value="SORTING PROTEIN SNF7 FAMILY PROTEIN, PUTATIVE (AFU_ORTHOLOGUE AFUA_2G16692)-RELATED"/>
    <property type="match status" value="1"/>
</dbReference>
<dbReference type="AlphaFoldDB" id="A0AAJ0FR18"/>
<dbReference type="GO" id="GO:0032511">
    <property type="term" value="P:late endosome to vacuole transport via multivesicular body sorting pathway"/>
    <property type="evidence" value="ECO:0007669"/>
    <property type="project" value="TreeGrafter"/>
</dbReference>
<dbReference type="GO" id="GO:0006900">
    <property type="term" value="P:vesicle budding from membrane"/>
    <property type="evidence" value="ECO:0007669"/>
    <property type="project" value="TreeGrafter"/>
</dbReference>
<feature type="region of interest" description="Disordered" evidence="1">
    <location>
        <begin position="393"/>
        <end position="437"/>
    </location>
</feature>